<dbReference type="Proteomes" id="UP000319894">
    <property type="component" value="Unassembled WGS sequence"/>
</dbReference>
<dbReference type="InterPro" id="IPR038389">
    <property type="entry name" value="PSMG2_sf"/>
</dbReference>
<accession>A0A554N967</accession>
<protein>
    <submittedName>
        <fullName evidence="2">Proteasome assembly chaperone family protein</fullName>
    </submittedName>
</protein>
<evidence type="ECO:0000313" key="3">
    <source>
        <dbReference type="Proteomes" id="UP000319894"/>
    </source>
</evidence>
<feature type="region of interest" description="Disordered" evidence="1">
    <location>
        <begin position="224"/>
        <end position="244"/>
    </location>
</feature>
<keyword evidence="3" id="KW-1185">Reference proteome</keyword>
<evidence type="ECO:0000313" key="2">
    <source>
        <dbReference type="EMBL" id="TSD13957.1"/>
    </source>
</evidence>
<dbReference type="FunCoup" id="A0A554N967">
    <property type="interactions" value="4"/>
</dbReference>
<comment type="caution">
    <text evidence="2">The sequence shown here is derived from an EMBL/GenBank/DDBJ whole genome shotgun (WGS) entry which is preliminary data.</text>
</comment>
<dbReference type="InParanoid" id="A0A554N967"/>
<dbReference type="OrthoDB" id="35908at2157"/>
<dbReference type="PANTHER" id="PTHR35610">
    <property type="entry name" value="3-ISOPROPYLMALATE DEHYDRATASE-RELATED"/>
    <property type="match status" value="1"/>
</dbReference>
<organism evidence="2 3">
    <name type="scientific">Haloglomus irregulare</name>
    <dbReference type="NCBI Taxonomy" id="2234134"/>
    <lineage>
        <taxon>Archaea</taxon>
        <taxon>Methanobacteriati</taxon>
        <taxon>Methanobacteriota</taxon>
        <taxon>Stenosarchaea group</taxon>
        <taxon>Halobacteria</taxon>
        <taxon>Halobacteriales</taxon>
        <taxon>Natronomonadaceae</taxon>
        <taxon>Haloglomus</taxon>
    </lineage>
</organism>
<sequence length="244" mass="25857">MPHLDVDTDFDPTDTTLVEGLPGAGLVGKIAADHLVETFDMTHVGGVYCDGIPDVAVYHGNDSALLPPVRLYGDAERELLVLQSDVPVSPEEADCFADCITEFIGNHDITPLYLSGLPEEKNGSPELYGIATTSADARLDEAGIVPPRVGGMVSGPTGALLATAREVDLPAIGLVAETDARFPDPESARTVITGGIEPLTGIDVDTGELVEHAEDIREAREQLAQRMEDAGEESTQARPLRGFQ</sequence>
<dbReference type="InterPro" id="IPR019151">
    <property type="entry name" value="Proteasome_assmbl_chaperone_2"/>
</dbReference>
<dbReference type="Gene3D" id="3.40.50.10900">
    <property type="entry name" value="PAC-like subunit"/>
    <property type="match status" value="1"/>
</dbReference>
<dbReference type="AlphaFoldDB" id="A0A554N967"/>
<name>A0A554N967_9EURY</name>
<dbReference type="GO" id="GO:0000502">
    <property type="term" value="C:proteasome complex"/>
    <property type="evidence" value="ECO:0007669"/>
    <property type="project" value="UniProtKB-KW"/>
</dbReference>
<evidence type="ECO:0000256" key="1">
    <source>
        <dbReference type="SAM" id="MobiDB-lite"/>
    </source>
</evidence>
<dbReference type="EMBL" id="QMDX01000005">
    <property type="protein sequence ID" value="TSD13957.1"/>
    <property type="molecule type" value="Genomic_DNA"/>
</dbReference>
<reference evidence="2 3" key="1">
    <citation type="submission" date="2018-06" db="EMBL/GenBank/DDBJ databases">
        <title>Natronomonas sp. F16-60 a new haloarchaeon isolated from a solar saltern of Isla Cristina, Huelva, Spain.</title>
        <authorList>
            <person name="Duran-Viseras A."/>
            <person name="Sanchez-Porro C."/>
            <person name="Ventosa A."/>
        </authorList>
    </citation>
    <scope>NUCLEOTIDE SEQUENCE [LARGE SCALE GENOMIC DNA]</scope>
    <source>
        <strain evidence="2 3">F16-60</strain>
    </source>
</reference>
<dbReference type="Pfam" id="PF09754">
    <property type="entry name" value="PAC2"/>
    <property type="match status" value="1"/>
</dbReference>
<gene>
    <name evidence="2" type="ORF">DP107_09935</name>
</gene>
<dbReference type="PANTHER" id="PTHR35610:SF8">
    <property type="entry name" value="3-ISOPROPYLMALATE DEHYDRATASE"/>
    <property type="match status" value="1"/>
</dbReference>
<dbReference type="RefSeq" id="WP_144262006.1">
    <property type="nucleotide sequence ID" value="NZ_QMDX01000005.1"/>
</dbReference>
<proteinExistence type="predicted"/>
<dbReference type="SUPFAM" id="SSF159659">
    <property type="entry name" value="Cgl1923-like"/>
    <property type="match status" value="1"/>
</dbReference>
<keyword evidence="2" id="KW-0647">Proteasome</keyword>